<feature type="domain" description="Reverse transcriptase Ty1/copia-type" evidence="1">
    <location>
        <begin position="2"/>
        <end position="186"/>
    </location>
</feature>
<dbReference type="SUPFAM" id="SSF56672">
    <property type="entry name" value="DNA/RNA polymerases"/>
    <property type="match status" value="1"/>
</dbReference>
<protein>
    <recommendedName>
        <fullName evidence="1">Reverse transcriptase Ty1/copia-type domain-containing protein</fullName>
    </recommendedName>
</protein>
<reference evidence="3" key="1">
    <citation type="journal article" date="2014" name="Proc. Natl. Acad. Sci. U.S.A.">
        <title>Extensive sampling of basidiomycete genomes demonstrates inadequacy of the white-rot/brown-rot paradigm for wood decay fungi.</title>
        <authorList>
            <person name="Riley R."/>
            <person name="Salamov A.A."/>
            <person name="Brown D.W."/>
            <person name="Nagy L.G."/>
            <person name="Floudas D."/>
            <person name="Held B.W."/>
            <person name="Levasseur A."/>
            <person name="Lombard V."/>
            <person name="Morin E."/>
            <person name="Otillar R."/>
            <person name="Lindquist E.A."/>
            <person name="Sun H."/>
            <person name="LaButti K.M."/>
            <person name="Schmutz J."/>
            <person name="Jabbour D."/>
            <person name="Luo H."/>
            <person name="Baker S.E."/>
            <person name="Pisabarro A.G."/>
            <person name="Walton J.D."/>
            <person name="Blanchette R.A."/>
            <person name="Henrissat B."/>
            <person name="Martin F."/>
            <person name="Cullen D."/>
            <person name="Hibbett D.S."/>
            <person name="Grigoriev I.V."/>
        </authorList>
    </citation>
    <scope>NUCLEOTIDE SEQUENCE [LARGE SCALE GENOMIC DNA]</scope>
    <source>
        <strain evidence="3">CBS 339.88</strain>
    </source>
</reference>
<dbReference type="AlphaFoldDB" id="A0A067S235"/>
<name>A0A067S235_GALM3</name>
<sequence length="257" mass="29187">MRQATVRIVLALAAIEDLELRSVDISYAFTNSDIDVEIYMEQPEGFKQGGPRTVCRLNKSIYGLKQSSRLWGETLCAVLIELGFKKTYSDASLYIFDRDGIKVIMPVFVDDITLASKSKEALDNFVVELAKHFKLRDLGETKFLLGVEITRNREKRKLYLSQRQYIINKLEEFNMADCKPLGTPMLPGSKLTAQESPKTPEDKMEMQNIPYINAVGSLIYLAIMTRPDIAFKWVCLHVSIPILEWHTGKLLSICSAI</sequence>
<gene>
    <name evidence="2" type="ORF">GALMADRAFT_82563</name>
</gene>
<evidence type="ECO:0000313" key="3">
    <source>
        <dbReference type="Proteomes" id="UP000027222"/>
    </source>
</evidence>
<proteinExistence type="predicted"/>
<accession>A0A067S235</accession>
<dbReference type="InterPro" id="IPR043502">
    <property type="entry name" value="DNA/RNA_pol_sf"/>
</dbReference>
<keyword evidence="3" id="KW-1185">Reference proteome</keyword>
<organism evidence="2 3">
    <name type="scientific">Galerina marginata (strain CBS 339.88)</name>
    <dbReference type="NCBI Taxonomy" id="685588"/>
    <lineage>
        <taxon>Eukaryota</taxon>
        <taxon>Fungi</taxon>
        <taxon>Dikarya</taxon>
        <taxon>Basidiomycota</taxon>
        <taxon>Agaricomycotina</taxon>
        <taxon>Agaricomycetes</taxon>
        <taxon>Agaricomycetidae</taxon>
        <taxon>Agaricales</taxon>
        <taxon>Agaricineae</taxon>
        <taxon>Strophariaceae</taxon>
        <taxon>Galerina</taxon>
    </lineage>
</organism>
<dbReference type="HOGENOM" id="CLU_001650_10_0_1"/>
<dbReference type="Proteomes" id="UP000027222">
    <property type="component" value="Unassembled WGS sequence"/>
</dbReference>
<dbReference type="InterPro" id="IPR013103">
    <property type="entry name" value="RVT_2"/>
</dbReference>
<evidence type="ECO:0000313" key="2">
    <source>
        <dbReference type="EMBL" id="KDR64885.1"/>
    </source>
</evidence>
<dbReference type="EMBL" id="KL142696">
    <property type="protein sequence ID" value="KDR64885.1"/>
    <property type="molecule type" value="Genomic_DNA"/>
</dbReference>
<dbReference type="OrthoDB" id="3028009at2759"/>
<dbReference type="Pfam" id="PF07727">
    <property type="entry name" value="RVT_2"/>
    <property type="match status" value="1"/>
</dbReference>
<evidence type="ECO:0000259" key="1">
    <source>
        <dbReference type="Pfam" id="PF07727"/>
    </source>
</evidence>
<dbReference type="STRING" id="685588.A0A067S235"/>